<dbReference type="PANTHER" id="PTHR46233:SF3">
    <property type="entry name" value="HYDROXYACYLGLUTATHIONE HYDROLASE GLOC"/>
    <property type="match status" value="1"/>
</dbReference>
<comment type="cofactor">
    <cofactor evidence="1">
        <name>Zn(2+)</name>
        <dbReference type="ChEBI" id="CHEBI:29105"/>
    </cofactor>
</comment>
<keyword evidence="2" id="KW-0479">Metal-binding</keyword>
<dbReference type="Gene3D" id="3.60.15.10">
    <property type="entry name" value="Ribonuclease Z/Hydroxyacylglutathione hydrolase-like"/>
    <property type="match status" value="1"/>
</dbReference>
<evidence type="ECO:0000256" key="1">
    <source>
        <dbReference type="ARBA" id="ARBA00001947"/>
    </source>
</evidence>
<feature type="domain" description="Metallo-beta-lactamase" evidence="5">
    <location>
        <begin position="23"/>
        <end position="202"/>
    </location>
</feature>
<dbReference type="SMART" id="SM00849">
    <property type="entry name" value="Lactamase_B"/>
    <property type="match status" value="1"/>
</dbReference>
<dbReference type="RefSeq" id="WP_011240652.1">
    <property type="nucleotide sequence ID" value="NC_017262.1"/>
</dbReference>
<dbReference type="InterPro" id="IPR036866">
    <property type="entry name" value="RibonucZ/Hydroxyglut_hydro"/>
</dbReference>
<dbReference type="Pfam" id="PF00753">
    <property type="entry name" value="Lactamase_B"/>
    <property type="match status" value="1"/>
</dbReference>
<dbReference type="eggNOG" id="COG0491">
    <property type="taxonomic scope" value="Bacteria"/>
</dbReference>
<evidence type="ECO:0000256" key="2">
    <source>
        <dbReference type="ARBA" id="ARBA00022723"/>
    </source>
</evidence>
<keyword evidence="4" id="KW-0862">Zinc</keyword>
<evidence type="ECO:0000256" key="4">
    <source>
        <dbReference type="ARBA" id="ARBA00022833"/>
    </source>
</evidence>
<keyword evidence="3" id="KW-0378">Hydrolase</keyword>
<accession>A0A0H3G5F8</accession>
<dbReference type="SUPFAM" id="SSF56281">
    <property type="entry name" value="Metallo-hydrolase/oxidoreductase"/>
    <property type="match status" value="1"/>
</dbReference>
<dbReference type="HOGENOM" id="CLU_030571_5_0_5"/>
<dbReference type="InterPro" id="IPR001279">
    <property type="entry name" value="Metallo-B-lactamas"/>
</dbReference>
<evidence type="ECO:0000256" key="3">
    <source>
        <dbReference type="ARBA" id="ARBA00022801"/>
    </source>
</evidence>
<evidence type="ECO:0000259" key="5">
    <source>
        <dbReference type="SMART" id="SM00849"/>
    </source>
</evidence>
<reference evidence="6 7" key="1">
    <citation type="journal article" date="2011" name="J. Bacteriol.">
        <title>Genome sequence of the ethanol-producing Zymomonas mobilis subsp. mobilis lectotype strain ATCC 10988.</title>
        <authorList>
            <person name="Pappas K.M."/>
            <person name="Kouvelis V.N."/>
            <person name="Saunders E."/>
            <person name="Brettin T.S."/>
            <person name="Bruce D."/>
            <person name="Detter C."/>
            <person name="Balakireva M."/>
            <person name="Han C.S."/>
            <person name="Savvakis G."/>
            <person name="Kyrpides N.C."/>
            <person name="Typas M.A."/>
        </authorList>
    </citation>
    <scope>NUCLEOTIDE SEQUENCE [LARGE SCALE GENOMIC DNA]</scope>
    <source>
        <strain evidence="7">ATCC 10988 / DSM 424 / CCUG 17860 / LMG 404 / NCIMB 8938 / NRRL B-806 / ZM1</strain>
    </source>
</reference>
<gene>
    <name evidence="6" type="ordered locus">Zmob_0514</name>
</gene>
<proteinExistence type="predicted"/>
<protein>
    <submittedName>
        <fullName evidence="6">Beta-lactamase domain protein</fullName>
    </submittedName>
</protein>
<dbReference type="AlphaFoldDB" id="A0A0H3G5F8"/>
<dbReference type="KEGG" id="zmm:Zmob_0514"/>
<dbReference type="GO" id="GO:0016787">
    <property type="term" value="F:hydrolase activity"/>
    <property type="evidence" value="ECO:0007669"/>
    <property type="project" value="UniProtKB-KW"/>
</dbReference>
<name>A0A0H3G5F8_ZYMMA</name>
<evidence type="ECO:0000313" key="6">
    <source>
        <dbReference type="EMBL" id="AEH62360.1"/>
    </source>
</evidence>
<dbReference type="PANTHER" id="PTHR46233">
    <property type="entry name" value="HYDROXYACYLGLUTATHIONE HYDROLASE GLOC"/>
    <property type="match status" value="1"/>
</dbReference>
<dbReference type="GO" id="GO:0046872">
    <property type="term" value="F:metal ion binding"/>
    <property type="evidence" value="ECO:0007669"/>
    <property type="project" value="UniProtKB-KW"/>
</dbReference>
<dbReference type="GeneID" id="79904060"/>
<organism evidence="6 7">
    <name type="scientific">Zymomonas mobilis subsp. mobilis (strain ATCC 10988 / DSM 424 / LMG 404 / NCIMB 8938 / NRRL B-806 / ZM1)</name>
    <dbReference type="NCBI Taxonomy" id="555217"/>
    <lineage>
        <taxon>Bacteria</taxon>
        <taxon>Pseudomonadati</taxon>
        <taxon>Pseudomonadota</taxon>
        <taxon>Alphaproteobacteria</taxon>
        <taxon>Sphingomonadales</taxon>
        <taxon>Zymomonadaceae</taxon>
        <taxon>Zymomonas</taxon>
    </lineage>
</organism>
<dbReference type="InterPro" id="IPR051453">
    <property type="entry name" value="MBL_Glyoxalase_II"/>
</dbReference>
<dbReference type="EMBL" id="CP002850">
    <property type="protein sequence ID" value="AEH62360.1"/>
    <property type="molecule type" value="Genomic_DNA"/>
</dbReference>
<sequence>MPTTSHSGKMPLEATVIPVTPLRQNCSLLYCVETMKGAIVDPGGDIPLILDSITKKQVTVEKILITHGHFDHCGGAAALSQILGCPIIGPHPDDQFWIDQIPENAQQYGFEGESFTPDQWLKDKDEITLGEERLLVRHCPGHTPGHVVFYNAASHLAIVGDVLFRNSIGRSDFAGGDHQALIQSITEKLWPMGRETVFIPGHGRPSTFGAERDHNPFVADSVLGLMP</sequence>
<dbReference type="CDD" id="cd07737">
    <property type="entry name" value="YcbL-like_MBL-fold"/>
    <property type="match status" value="1"/>
</dbReference>
<evidence type="ECO:0000313" key="7">
    <source>
        <dbReference type="Proteomes" id="UP000001494"/>
    </source>
</evidence>
<dbReference type="Proteomes" id="UP000001494">
    <property type="component" value="Chromosome"/>
</dbReference>
<dbReference type="OrthoDB" id="9802991at2"/>